<reference evidence="1 2" key="1">
    <citation type="submission" date="2020-10" db="EMBL/GenBank/DDBJ databases">
        <title>Nocardioides sp. isolated from sludge.</title>
        <authorList>
            <person name="Zhang X."/>
        </authorList>
    </citation>
    <scope>NUCLEOTIDE SEQUENCE [LARGE SCALE GENOMIC DNA]</scope>
    <source>
        <strain evidence="1 2">Y6</strain>
    </source>
</reference>
<proteinExistence type="predicted"/>
<dbReference type="RefSeq" id="WP_193639112.1">
    <property type="nucleotide sequence ID" value="NZ_JADCSA010000016.1"/>
</dbReference>
<evidence type="ECO:0000313" key="1">
    <source>
        <dbReference type="EMBL" id="MBE7325784.1"/>
    </source>
</evidence>
<keyword evidence="2" id="KW-1185">Reference proteome</keyword>
<comment type="caution">
    <text evidence="1">The sequence shown here is derived from an EMBL/GenBank/DDBJ whole genome shotgun (WGS) entry which is preliminary data.</text>
</comment>
<dbReference type="Proteomes" id="UP000756387">
    <property type="component" value="Unassembled WGS sequence"/>
</dbReference>
<gene>
    <name evidence="1" type="ORF">IEQ44_14115</name>
</gene>
<accession>A0ABR9RW49</accession>
<dbReference type="EMBL" id="JADCSA010000016">
    <property type="protein sequence ID" value="MBE7325784.1"/>
    <property type="molecule type" value="Genomic_DNA"/>
</dbReference>
<organism evidence="1 2">
    <name type="scientific">Nocardioides malaquae</name>
    <dbReference type="NCBI Taxonomy" id="2773426"/>
    <lineage>
        <taxon>Bacteria</taxon>
        <taxon>Bacillati</taxon>
        <taxon>Actinomycetota</taxon>
        <taxon>Actinomycetes</taxon>
        <taxon>Propionibacteriales</taxon>
        <taxon>Nocardioidaceae</taxon>
        <taxon>Nocardioides</taxon>
    </lineage>
</organism>
<protein>
    <submittedName>
        <fullName evidence="1">Uncharacterized protein</fullName>
    </submittedName>
</protein>
<sequence length="128" mass="13341">MNTSPGADPSRPQRPRELTLQAAQLAVSMMERAAQGGATELPAAEVKIGLPLERTVDVDPATGHALHPFGTSGAEVAATYLLVHSLPLACRAVRVTEGEPGAGGWRVELDAPVEAYVTSGALREFDAV</sequence>
<name>A0ABR9RW49_9ACTN</name>
<evidence type="ECO:0000313" key="2">
    <source>
        <dbReference type="Proteomes" id="UP000756387"/>
    </source>
</evidence>